<gene>
    <name evidence="2" type="ORF">mPipKuh1_010577</name>
</gene>
<dbReference type="EMBL" id="JACAGB010000008">
    <property type="protein sequence ID" value="KAF6346793.1"/>
    <property type="molecule type" value="Genomic_DNA"/>
</dbReference>
<feature type="region of interest" description="Disordered" evidence="1">
    <location>
        <begin position="61"/>
        <end position="126"/>
    </location>
</feature>
<keyword evidence="3" id="KW-1185">Reference proteome</keyword>
<organism evidence="2 3">
    <name type="scientific">Pipistrellus kuhlii</name>
    <name type="common">Kuhl's pipistrelle</name>
    <dbReference type="NCBI Taxonomy" id="59472"/>
    <lineage>
        <taxon>Eukaryota</taxon>
        <taxon>Metazoa</taxon>
        <taxon>Chordata</taxon>
        <taxon>Craniata</taxon>
        <taxon>Vertebrata</taxon>
        <taxon>Euteleostomi</taxon>
        <taxon>Mammalia</taxon>
        <taxon>Eutheria</taxon>
        <taxon>Laurasiatheria</taxon>
        <taxon>Chiroptera</taxon>
        <taxon>Yangochiroptera</taxon>
        <taxon>Vespertilionidae</taxon>
        <taxon>Pipistrellus</taxon>
    </lineage>
</organism>
<sequence>MIANISKPLLCARNPRVYIFYPHSHSIIFIVQGGSLVPIVQVGNLRLPDLASLAQISWSHRRAQKGVSEDPASTPHTPGGGLRPKEEEEMHAGGRQQPSPQPSAEQGGLPANAHREHQPRSVRSHLTFSLPEPSCVPVTASFKAKSPLGATPLAIHSTCSRPPKTGLCI</sequence>
<protein>
    <submittedName>
        <fullName evidence="2">Uncharacterized protein</fullName>
    </submittedName>
</protein>
<evidence type="ECO:0000313" key="3">
    <source>
        <dbReference type="Proteomes" id="UP000558488"/>
    </source>
</evidence>
<evidence type="ECO:0000256" key="1">
    <source>
        <dbReference type="SAM" id="MobiDB-lite"/>
    </source>
</evidence>
<proteinExistence type="predicted"/>
<evidence type="ECO:0000313" key="2">
    <source>
        <dbReference type="EMBL" id="KAF6346793.1"/>
    </source>
</evidence>
<accession>A0A7J7XAS5</accession>
<dbReference type="Proteomes" id="UP000558488">
    <property type="component" value="Unassembled WGS sequence"/>
</dbReference>
<name>A0A7J7XAS5_PIPKU</name>
<feature type="compositionally biased region" description="Basic and acidic residues" evidence="1">
    <location>
        <begin position="83"/>
        <end position="92"/>
    </location>
</feature>
<reference evidence="2 3" key="1">
    <citation type="journal article" date="2020" name="Nature">
        <title>Six reference-quality genomes reveal evolution of bat adaptations.</title>
        <authorList>
            <person name="Jebb D."/>
            <person name="Huang Z."/>
            <person name="Pippel M."/>
            <person name="Hughes G.M."/>
            <person name="Lavrichenko K."/>
            <person name="Devanna P."/>
            <person name="Winkler S."/>
            <person name="Jermiin L.S."/>
            <person name="Skirmuntt E.C."/>
            <person name="Katzourakis A."/>
            <person name="Burkitt-Gray L."/>
            <person name="Ray D.A."/>
            <person name="Sullivan K.A.M."/>
            <person name="Roscito J.G."/>
            <person name="Kirilenko B.M."/>
            <person name="Davalos L.M."/>
            <person name="Corthals A.P."/>
            <person name="Power M.L."/>
            <person name="Jones G."/>
            <person name="Ransome R.D."/>
            <person name="Dechmann D.K.N."/>
            <person name="Locatelli A.G."/>
            <person name="Puechmaille S.J."/>
            <person name="Fedrigo O."/>
            <person name="Jarvis E.D."/>
            <person name="Hiller M."/>
            <person name="Vernes S.C."/>
            <person name="Myers E.W."/>
            <person name="Teeling E.C."/>
        </authorList>
    </citation>
    <scope>NUCLEOTIDE SEQUENCE [LARGE SCALE GENOMIC DNA]</scope>
    <source>
        <strain evidence="2">MPipKuh1</strain>
        <tissue evidence="2">Flight muscle</tissue>
    </source>
</reference>
<dbReference type="AlphaFoldDB" id="A0A7J7XAS5"/>
<comment type="caution">
    <text evidence="2">The sequence shown here is derived from an EMBL/GenBank/DDBJ whole genome shotgun (WGS) entry which is preliminary data.</text>
</comment>